<dbReference type="EMBL" id="PJNB01000001">
    <property type="protein sequence ID" value="PKW17475.1"/>
    <property type="molecule type" value="Genomic_DNA"/>
</dbReference>
<dbReference type="AlphaFoldDB" id="A0A2N3Y3H9"/>
<feature type="DNA-binding region" description="H-T-H motif" evidence="5">
    <location>
        <begin position="48"/>
        <end position="67"/>
    </location>
</feature>
<evidence type="ECO:0000313" key="9">
    <source>
        <dbReference type="Proteomes" id="UP000233786"/>
    </source>
</evidence>
<dbReference type="InterPro" id="IPR050109">
    <property type="entry name" value="HTH-type_TetR-like_transc_reg"/>
</dbReference>
<keyword evidence="4" id="KW-0804">Transcription</keyword>
<dbReference type="STRING" id="994479.GCA_000194155_01003"/>
<dbReference type="PRINTS" id="PR00455">
    <property type="entry name" value="HTHTETR"/>
</dbReference>
<dbReference type="Proteomes" id="UP000233786">
    <property type="component" value="Unassembled WGS sequence"/>
</dbReference>
<dbReference type="InterPro" id="IPR041490">
    <property type="entry name" value="KstR2_TetR_C"/>
</dbReference>
<evidence type="ECO:0000256" key="6">
    <source>
        <dbReference type="SAM" id="MobiDB-lite"/>
    </source>
</evidence>
<feature type="region of interest" description="Disordered" evidence="6">
    <location>
        <begin position="1"/>
        <end position="22"/>
    </location>
</feature>
<gene>
    <name evidence="8" type="ORF">A8926_5444</name>
</gene>
<evidence type="ECO:0000256" key="5">
    <source>
        <dbReference type="PROSITE-ProRule" id="PRU00335"/>
    </source>
</evidence>
<keyword evidence="3 5" id="KW-0238">DNA-binding</keyword>
<evidence type="ECO:0000313" key="8">
    <source>
        <dbReference type="EMBL" id="PKW17475.1"/>
    </source>
</evidence>
<keyword evidence="9" id="KW-1185">Reference proteome</keyword>
<dbReference type="InterPro" id="IPR036271">
    <property type="entry name" value="Tet_transcr_reg_TetR-rel_C_sf"/>
</dbReference>
<comment type="caution">
    <text evidence="8">The sequence shown here is derived from an EMBL/GenBank/DDBJ whole genome shotgun (WGS) entry which is preliminary data.</text>
</comment>
<dbReference type="Gene3D" id="1.10.10.60">
    <property type="entry name" value="Homeodomain-like"/>
    <property type="match status" value="1"/>
</dbReference>
<dbReference type="GO" id="GO:0000976">
    <property type="term" value="F:transcription cis-regulatory region binding"/>
    <property type="evidence" value="ECO:0007669"/>
    <property type="project" value="TreeGrafter"/>
</dbReference>
<protein>
    <submittedName>
        <fullName evidence="8">TetR family transcriptional regulator</fullName>
    </submittedName>
</protein>
<reference evidence="8" key="1">
    <citation type="submission" date="2017-12" db="EMBL/GenBank/DDBJ databases">
        <title>Sequencing the genomes of 1000 Actinobacteria strains.</title>
        <authorList>
            <person name="Klenk H.-P."/>
        </authorList>
    </citation>
    <scope>NUCLEOTIDE SEQUENCE [LARGE SCALE GENOMIC DNA]</scope>
    <source>
        <strain evidence="8">DSM 44228</strain>
    </source>
</reference>
<keyword evidence="1" id="KW-0678">Repressor</keyword>
<evidence type="ECO:0000259" key="7">
    <source>
        <dbReference type="PROSITE" id="PS50977"/>
    </source>
</evidence>
<dbReference type="Pfam" id="PF00440">
    <property type="entry name" value="TetR_N"/>
    <property type="match status" value="1"/>
</dbReference>
<evidence type="ECO:0000256" key="4">
    <source>
        <dbReference type="ARBA" id="ARBA00023163"/>
    </source>
</evidence>
<feature type="domain" description="HTH tetR-type" evidence="7">
    <location>
        <begin position="25"/>
        <end position="85"/>
    </location>
</feature>
<dbReference type="OrthoDB" id="3190535at2"/>
<keyword evidence="2" id="KW-0805">Transcription regulation</keyword>
<name>A0A2N3Y3H9_SACSN</name>
<dbReference type="PANTHER" id="PTHR30055:SF175">
    <property type="entry name" value="HTH-TYPE TRANSCRIPTIONAL REPRESSOR KSTR2"/>
    <property type="match status" value="1"/>
</dbReference>
<dbReference type="PANTHER" id="PTHR30055">
    <property type="entry name" value="HTH-TYPE TRANSCRIPTIONAL REGULATOR RUTR"/>
    <property type="match status" value="1"/>
</dbReference>
<dbReference type="SUPFAM" id="SSF46689">
    <property type="entry name" value="Homeodomain-like"/>
    <property type="match status" value="1"/>
</dbReference>
<organism evidence="8 9">
    <name type="scientific">Saccharopolyspora spinosa</name>
    <dbReference type="NCBI Taxonomy" id="60894"/>
    <lineage>
        <taxon>Bacteria</taxon>
        <taxon>Bacillati</taxon>
        <taxon>Actinomycetota</taxon>
        <taxon>Actinomycetes</taxon>
        <taxon>Pseudonocardiales</taxon>
        <taxon>Pseudonocardiaceae</taxon>
        <taxon>Saccharopolyspora</taxon>
    </lineage>
</organism>
<evidence type="ECO:0000256" key="1">
    <source>
        <dbReference type="ARBA" id="ARBA00022491"/>
    </source>
</evidence>
<dbReference type="InterPro" id="IPR009057">
    <property type="entry name" value="Homeodomain-like_sf"/>
</dbReference>
<dbReference type="PROSITE" id="PS50977">
    <property type="entry name" value="HTH_TETR_2"/>
    <property type="match status" value="1"/>
</dbReference>
<dbReference type="Pfam" id="PF17932">
    <property type="entry name" value="TetR_C_24"/>
    <property type="match status" value="1"/>
</dbReference>
<evidence type="ECO:0000256" key="2">
    <source>
        <dbReference type="ARBA" id="ARBA00023015"/>
    </source>
</evidence>
<dbReference type="GO" id="GO:0003700">
    <property type="term" value="F:DNA-binding transcription factor activity"/>
    <property type="evidence" value="ECO:0007669"/>
    <property type="project" value="TreeGrafter"/>
</dbReference>
<accession>A0A2N3Y3H9</accession>
<proteinExistence type="predicted"/>
<evidence type="ECO:0000256" key="3">
    <source>
        <dbReference type="ARBA" id="ARBA00023125"/>
    </source>
</evidence>
<dbReference type="Gene3D" id="1.10.357.10">
    <property type="entry name" value="Tetracycline Repressor, domain 2"/>
    <property type="match status" value="1"/>
</dbReference>
<dbReference type="SUPFAM" id="SSF48498">
    <property type="entry name" value="Tetracyclin repressor-like, C-terminal domain"/>
    <property type="match status" value="1"/>
</dbReference>
<sequence length="216" mass="24463">MAERRASRIGARRRNARKAPSDGYDERRARLIEAAAKVFRDKGFQGASINDVATEFGSDRATLYYYVSNKHELFEMVIADAVQANVKMAEEVRSSEADAATKLRTILVELMRSYDANYPHLFVYLQEDMLRLAGADAEWEARMLDWSRRYFQAVRDVIQQGIDEKLFTSSLPVTITAQGVVGMISWSHHWYKPSGSVSADQIGEGFADMVLRGLVR</sequence>
<dbReference type="InterPro" id="IPR001647">
    <property type="entry name" value="HTH_TetR"/>
</dbReference>
<dbReference type="RefSeq" id="WP_010692687.1">
    <property type="nucleotide sequence ID" value="NZ_CP061007.1"/>
</dbReference>